<feature type="transmembrane region" description="Helical" evidence="9">
    <location>
        <begin position="410"/>
        <end position="428"/>
    </location>
</feature>
<feature type="transmembrane region" description="Helical" evidence="9">
    <location>
        <begin position="476"/>
        <end position="497"/>
    </location>
</feature>
<evidence type="ECO:0000256" key="1">
    <source>
        <dbReference type="ARBA" id="ARBA00004651"/>
    </source>
</evidence>
<feature type="transmembrane region" description="Helical" evidence="9">
    <location>
        <begin position="448"/>
        <end position="469"/>
    </location>
</feature>
<dbReference type="AlphaFoldDB" id="A0A0P0CTJ7"/>
<evidence type="ECO:0000256" key="2">
    <source>
        <dbReference type="ARBA" id="ARBA00005658"/>
    </source>
</evidence>
<feature type="transmembrane region" description="Helical" evidence="9">
    <location>
        <begin position="269"/>
        <end position="293"/>
    </location>
</feature>
<dbReference type="GO" id="GO:0005886">
    <property type="term" value="C:plasma membrane"/>
    <property type="evidence" value="ECO:0007669"/>
    <property type="project" value="UniProtKB-SubCell"/>
</dbReference>
<dbReference type="InterPro" id="IPR000060">
    <property type="entry name" value="BCCT_transptr"/>
</dbReference>
<evidence type="ECO:0000256" key="4">
    <source>
        <dbReference type="ARBA" id="ARBA00022475"/>
    </source>
</evidence>
<evidence type="ECO:0000256" key="7">
    <source>
        <dbReference type="ARBA" id="ARBA00023136"/>
    </source>
</evidence>
<keyword evidence="7 9" id="KW-0472">Membrane</keyword>
<accession>A0A0P0CTJ7</accession>
<dbReference type="PANTHER" id="PTHR30047">
    <property type="entry name" value="HIGH-AFFINITY CHOLINE TRANSPORT PROTEIN-RELATED"/>
    <property type="match status" value="1"/>
</dbReference>
<evidence type="ECO:0000256" key="3">
    <source>
        <dbReference type="ARBA" id="ARBA00022448"/>
    </source>
</evidence>
<gene>
    <name evidence="10" type="ORF">DC20_14370</name>
</gene>
<dbReference type="Proteomes" id="UP000061382">
    <property type="component" value="Chromosome"/>
</dbReference>
<keyword evidence="11" id="KW-1185">Reference proteome</keyword>
<evidence type="ECO:0000313" key="11">
    <source>
        <dbReference type="Proteomes" id="UP000061382"/>
    </source>
</evidence>
<comment type="similarity">
    <text evidence="2">Belongs to the BCCT transporter (TC 2.A.15) family.</text>
</comment>
<feature type="transmembrane region" description="Helical" evidence="9">
    <location>
        <begin position="324"/>
        <end position="341"/>
    </location>
</feature>
<feature type="transmembrane region" description="Helical" evidence="9">
    <location>
        <begin position="151"/>
        <end position="169"/>
    </location>
</feature>
<dbReference type="Pfam" id="PF02028">
    <property type="entry name" value="BCCT"/>
    <property type="match status" value="1"/>
</dbReference>
<organism evidence="10 11">
    <name type="scientific">Rufibacter tibetensis</name>
    <dbReference type="NCBI Taxonomy" id="512763"/>
    <lineage>
        <taxon>Bacteria</taxon>
        <taxon>Pseudomonadati</taxon>
        <taxon>Bacteroidota</taxon>
        <taxon>Cytophagia</taxon>
        <taxon>Cytophagales</taxon>
        <taxon>Hymenobacteraceae</taxon>
        <taxon>Rufibacter</taxon>
    </lineage>
</organism>
<dbReference type="OrthoDB" id="9775735at2"/>
<sequence length="554" mass="59934">MSKVGSNTHKSLGLEVNGPVFWSSIVFLVVSVGLVLIFQESAEAIFSKVQGAITANMGWLFIISVNLFVAFCLYVAFSRFGSIRLGGKDAKPEFTTSAWFAMLFSAGMGIGLLFWSIAEPINHFQTPPLGEAGTPAAARQAMNFTFLHWGLHAWAIYALVGLALAYFTYNRQLPLTVRSAFYPFLGERIHGIVGHIIDTLAVIATLFGLATSLGFGVQQIAAGLNHVFPAIANTITTQIILIVVITCIATVSVVTGVDKGVRILSEWNIRIALFVLVAVVLLGPTVFILGSYVQNTGSYIGNFMQLSFWNEAYSNTNWQGTWTVFYWAWWISWAPFVGIFIARVSKGRTIKEFVLGVLIAPSLLCFLWMTAFGSTALRETLAGNTAIADAVAADISTALFVFFEQLPFSTFLSVVGVLLVTGFFVTSSDSGSLVVVSLTSGGNPNPSVGLRVFWAMAGGALAAVLLLGGGLQALQTAVIITGLPFAIILLLMCYSLYRGLNEEAAEETKLGKAQQRKAYEQLVAEMLAKRARKQETRITETRKDTPTPPNPDAI</sequence>
<feature type="transmembrane region" description="Helical" evidence="9">
    <location>
        <begin position="98"/>
        <end position="118"/>
    </location>
</feature>
<comment type="subcellular location">
    <subcellularLocation>
        <location evidence="1">Cell membrane</location>
        <topology evidence="1">Multi-pass membrane protein</topology>
    </subcellularLocation>
</comment>
<keyword evidence="3" id="KW-0813">Transport</keyword>
<dbReference type="EMBL" id="CP012643">
    <property type="protein sequence ID" value="ALI99939.1"/>
    <property type="molecule type" value="Genomic_DNA"/>
</dbReference>
<proteinExistence type="inferred from homology"/>
<reference evidence="10 11" key="1">
    <citation type="submission" date="2015-08" db="EMBL/GenBank/DDBJ databases">
        <title>Complete genome sequence of Rufibacter tibetensis strain 1351t, a radiation-resistant bacterium from tibet plateau.</title>
        <authorList>
            <person name="Dai J."/>
        </authorList>
    </citation>
    <scope>NUCLEOTIDE SEQUENCE [LARGE SCALE GENOMIC DNA]</scope>
    <source>
        <strain evidence="10 11">1351</strain>
    </source>
</reference>
<dbReference type="NCBIfam" id="TIGR00842">
    <property type="entry name" value="bcct"/>
    <property type="match status" value="1"/>
</dbReference>
<dbReference type="PANTHER" id="PTHR30047:SF7">
    <property type="entry name" value="HIGH-AFFINITY CHOLINE TRANSPORT PROTEIN"/>
    <property type="match status" value="1"/>
</dbReference>
<dbReference type="PATRIC" id="fig|512763.3.peg.3159"/>
<dbReference type="STRING" id="512763.DC20_14370"/>
<feature type="transmembrane region" description="Helical" evidence="9">
    <location>
        <begin position="235"/>
        <end position="257"/>
    </location>
</feature>
<keyword evidence="6 9" id="KW-1133">Transmembrane helix</keyword>
<feature type="transmembrane region" description="Helical" evidence="9">
    <location>
        <begin position="58"/>
        <end position="77"/>
    </location>
</feature>
<feature type="transmembrane region" description="Helical" evidence="9">
    <location>
        <begin position="189"/>
        <end position="215"/>
    </location>
</feature>
<keyword evidence="5 9" id="KW-0812">Transmembrane</keyword>
<feature type="compositionally biased region" description="Basic and acidic residues" evidence="8">
    <location>
        <begin position="533"/>
        <end position="545"/>
    </location>
</feature>
<feature type="transmembrane region" description="Helical" evidence="9">
    <location>
        <begin position="20"/>
        <end position="38"/>
    </location>
</feature>
<evidence type="ECO:0000256" key="6">
    <source>
        <dbReference type="ARBA" id="ARBA00022989"/>
    </source>
</evidence>
<protein>
    <submittedName>
        <fullName evidence="10">Choline transporter</fullName>
    </submittedName>
</protein>
<evidence type="ECO:0000256" key="9">
    <source>
        <dbReference type="SAM" id="Phobius"/>
    </source>
</evidence>
<keyword evidence="4" id="KW-1003">Cell membrane</keyword>
<dbReference type="KEGG" id="rti:DC20_14370"/>
<evidence type="ECO:0000256" key="8">
    <source>
        <dbReference type="SAM" id="MobiDB-lite"/>
    </source>
</evidence>
<dbReference type="RefSeq" id="WP_062544468.1">
    <property type="nucleotide sequence ID" value="NZ_CP012643.1"/>
</dbReference>
<feature type="region of interest" description="Disordered" evidence="8">
    <location>
        <begin position="531"/>
        <end position="554"/>
    </location>
</feature>
<evidence type="ECO:0000313" key="10">
    <source>
        <dbReference type="EMBL" id="ALI99939.1"/>
    </source>
</evidence>
<evidence type="ECO:0000256" key="5">
    <source>
        <dbReference type="ARBA" id="ARBA00022692"/>
    </source>
</evidence>
<feature type="transmembrane region" description="Helical" evidence="9">
    <location>
        <begin position="353"/>
        <end position="373"/>
    </location>
</feature>
<dbReference type="GO" id="GO:0022857">
    <property type="term" value="F:transmembrane transporter activity"/>
    <property type="evidence" value="ECO:0007669"/>
    <property type="project" value="InterPro"/>
</dbReference>
<name>A0A0P0CTJ7_9BACT</name>